<organism evidence="1 2">
    <name type="scientific">Haliea salexigens</name>
    <dbReference type="NCBI Taxonomy" id="287487"/>
    <lineage>
        <taxon>Bacteria</taxon>
        <taxon>Pseudomonadati</taxon>
        <taxon>Pseudomonadota</taxon>
        <taxon>Gammaproteobacteria</taxon>
        <taxon>Cellvibrionales</taxon>
        <taxon>Halieaceae</taxon>
        <taxon>Haliea</taxon>
    </lineage>
</organism>
<comment type="caution">
    <text evidence="1">The sequence shown here is derived from an EMBL/GenBank/DDBJ whole genome shotgun (WGS) entry which is preliminary data.</text>
</comment>
<name>A0A3C1KQB1_9GAMM</name>
<proteinExistence type="predicted"/>
<gene>
    <name evidence="1" type="ORF">DCP75_11885</name>
</gene>
<protein>
    <submittedName>
        <fullName evidence="1">Uncharacterized protein</fullName>
    </submittedName>
</protein>
<reference evidence="1 2" key="1">
    <citation type="journal article" date="2018" name="Nat. Biotechnol.">
        <title>A standardized bacterial taxonomy based on genome phylogeny substantially revises the tree of life.</title>
        <authorList>
            <person name="Parks D.H."/>
            <person name="Chuvochina M."/>
            <person name="Waite D.W."/>
            <person name="Rinke C."/>
            <person name="Skarshewski A."/>
            <person name="Chaumeil P.A."/>
            <person name="Hugenholtz P."/>
        </authorList>
    </citation>
    <scope>NUCLEOTIDE SEQUENCE [LARGE SCALE GENOMIC DNA]</scope>
    <source>
        <strain evidence="1">UBA9158</strain>
    </source>
</reference>
<dbReference type="Proteomes" id="UP000259273">
    <property type="component" value="Unassembled WGS sequence"/>
</dbReference>
<dbReference type="AlphaFoldDB" id="A0A3C1KQB1"/>
<evidence type="ECO:0000313" key="1">
    <source>
        <dbReference type="EMBL" id="HAN28396.1"/>
    </source>
</evidence>
<dbReference type="EMBL" id="DMND01000161">
    <property type="protein sequence ID" value="HAN28396.1"/>
    <property type="molecule type" value="Genomic_DNA"/>
</dbReference>
<evidence type="ECO:0000313" key="2">
    <source>
        <dbReference type="Proteomes" id="UP000259273"/>
    </source>
</evidence>
<sequence>MYRVSARGNGFTDPARIEDFVLLRAAETALDQGFDYFIVLSQEDRTRNLQFTTPGSATTQTNMYGSAYTMGNSTYGSMQGSSTTTYSPPTTQNVIKPGSDVMIQLLREPAPGAFPAAEIIANIGPRYGLGSQEDGQ</sequence>
<accession>A0A3C1KQB1</accession>
<dbReference type="NCBIfam" id="NF047637">
    <property type="entry name" value="lipo_CC0125"/>
    <property type="match status" value="1"/>
</dbReference>